<reference evidence="1 2" key="1">
    <citation type="submission" date="2018-06" db="EMBL/GenBank/DDBJ databases">
        <title>Comparative genomics of Brasilonema spp. strains.</title>
        <authorList>
            <person name="Alvarenga D.O."/>
            <person name="Fiore M.F."/>
            <person name="Varani A.M."/>
        </authorList>
    </citation>
    <scope>NUCLEOTIDE SEQUENCE [LARGE SCALE GENOMIC DNA]</scope>
    <source>
        <strain evidence="1 2">SPC951</strain>
    </source>
</reference>
<dbReference type="Proteomes" id="UP000718564">
    <property type="component" value="Unassembled WGS sequence"/>
</dbReference>
<evidence type="ECO:0000313" key="1">
    <source>
        <dbReference type="EMBL" id="NMG18304.1"/>
    </source>
</evidence>
<comment type="caution">
    <text evidence="1">The sequence shown here is derived from an EMBL/GenBank/DDBJ whole genome shotgun (WGS) entry which is preliminary data.</text>
</comment>
<keyword evidence="2" id="KW-1185">Reference proteome</keyword>
<proteinExistence type="predicted"/>
<name>A0ABX1P1X7_9CYAN</name>
<dbReference type="Gene3D" id="3.30.559.30">
    <property type="entry name" value="Nonribosomal peptide synthetase, condensation domain"/>
    <property type="match status" value="1"/>
</dbReference>
<dbReference type="SUPFAM" id="SSF52777">
    <property type="entry name" value="CoA-dependent acyltransferases"/>
    <property type="match status" value="1"/>
</dbReference>
<protein>
    <submittedName>
        <fullName evidence="1">Uncharacterized protein</fullName>
    </submittedName>
</protein>
<evidence type="ECO:0000313" key="2">
    <source>
        <dbReference type="Proteomes" id="UP000718564"/>
    </source>
</evidence>
<accession>A0ABX1P1X7</accession>
<dbReference type="EMBL" id="QMEB01000008">
    <property type="protein sequence ID" value="NMG18304.1"/>
    <property type="molecule type" value="Genomic_DNA"/>
</dbReference>
<gene>
    <name evidence="1" type="ORF">DP116_02100</name>
</gene>
<organism evidence="1 2">
    <name type="scientific">Brasilonema bromeliae SPC951</name>
    <dbReference type="NCBI Taxonomy" id="385972"/>
    <lineage>
        <taxon>Bacteria</taxon>
        <taxon>Bacillati</taxon>
        <taxon>Cyanobacteriota</taxon>
        <taxon>Cyanophyceae</taxon>
        <taxon>Nostocales</taxon>
        <taxon>Scytonemataceae</taxon>
        <taxon>Brasilonema</taxon>
        <taxon>Bromeliae group (in: Brasilonema)</taxon>
    </lineage>
</organism>
<sequence>MFTIILTAFKILLFKWSGQSYILVLTTVANRNTPTI</sequence>